<dbReference type="OrthoDB" id="3682654at2"/>
<dbReference type="STRING" id="860235.AOZ06_26785"/>
<dbReference type="RefSeq" id="WP_054291927.1">
    <property type="nucleotide sequence ID" value="NZ_CP012752.1"/>
</dbReference>
<dbReference type="EMBL" id="CP012752">
    <property type="protein sequence ID" value="ALG10023.1"/>
    <property type="molecule type" value="Genomic_DNA"/>
</dbReference>
<dbReference type="AlphaFoldDB" id="A0A0N7F3Z7"/>
<accession>A0A0N7F3Z7</accession>
<evidence type="ECO:0000313" key="2">
    <source>
        <dbReference type="EMBL" id="ALG10023.1"/>
    </source>
</evidence>
<organism evidence="2 3">
    <name type="scientific">Kibdelosporangium phytohabitans</name>
    <dbReference type="NCBI Taxonomy" id="860235"/>
    <lineage>
        <taxon>Bacteria</taxon>
        <taxon>Bacillati</taxon>
        <taxon>Actinomycetota</taxon>
        <taxon>Actinomycetes</taxon>
        <taxon>Pseudonocardiales</taxon>
        <taxon>Pseudonocardiaceae</taxon>
        <taxon>Kibdelosporangium</taxon>
    </lineage>
</organism>
<dbReference type="KEGG" id="kphy:AOZ06_26785"/>
<name>A0A0N7F3Z7_9PSEU</name>
<feature type="region of interest" description="Disordered" evidence="1">
    <location>
        <begin position="124"/>
        <end position="146"/>
    </location>
</feature>
<evidence type="ECO:0000313" key="3">
    <source>
        <dbReference type="Proteomes" id="UP000063699"/>
    </source>
</evidence>
<evidence type="ECO:0000256" key="1">
    <source>
        <dbReference type="SAM" id="MobiDB-lite"/>
    </source>
</evidence>
<proteinExistence type="predicted"/>
<gene>
    <name evidence="2" type="ORF">AOZ06_26785</name>
</gene>
<sequence>MKHYRHPASEFAGAVVHARELLAGSGEPVLWAAFAQRNNDEERGFGATSMKILKAPAKAATVVYEEMTVHEGGRPSGPPPSDVTAFYYPDRKLAADYSDKIPVHDTLWALTPRRLHVAKRLDPPKAVDEFPHGPPDPKDESWLDTDPKEGEQFFRSQRKQRLYPLRPVVDIPRAQIAKFTVDADGALKKRHCLRMELVDGSGFEFYFGLSYPREHYEHLLALTLGAPETS</sequence>
<keyword evidence="3" id="KW-1185">Reference proteome</keyword>
<protein>
    <submittedName>
        <fullName evidence="2">Uncharacterized protein</fullName>
    </submittedName>
</protein>
<dbReference type="Proteomes" id="UP000063699">
    <property type="component" value="Chromosome"/>
</dbReference>
<reference evidence="2 3" key="1">
    <citation type="submission" date="2015-07" db="EMBL/GenBank/DDBJ databases">
        <title>Genome sequencing of Kibdelosporangium phytohabitans.</title>
        <authorList>
            <person name="Qin S."/>
            <person name="Xing K."/>
        </authorList>
    </citation>
    <scope>NUCLEOTIDE SEQUENCE [LARGE SCALE GENOMIC DNA]</scope>
    <source>
        <strain evidence="2 3">KLBMP1111</strain>
    </source>
</reference>